<name>A0ABP1E7C4_9APHY</name>
<protein>
    <submittedName>
        <fullName evidence="2">Uncharacterized protein</fullName>
    </submittedName>
</protein>
<dbReference type="Gene3D" id="3.80.10.10">
    <property type="entry name" value="Ribonuclease Inhibitor"/>
    <property type="match status" value="1"/>
</dbReference>
<evidence type="ECO:0000256" key="1">
    <source>
        <dbReference type="SAM" id="MobiDB-lite"/>
    </source>
</evidence>
<dbReference type="EMBL" id="OZ037952">
    <property type="protein sequence ID" value="CAL1715860.1"/>
    <property type="molecule type" value="Genomic_DNA"/>
</dbReference>
<evidence type="ECO:0000313" key="2">
    <source>
        <dbReference type="EMBL" id="CAL1715860.1"/>
    </source>
</evidence>
<feature type="compositionally biased region" description="Basic residues" evidence="1">
    <location>
        <begin position="61"/>
        <end position="75"/>
    </location>
</feature>
<sequence length="456" mass="51750">MLDKSLTEEDLLRLHYFPANAAMFPTRTRHDSSSSSLEADSLRSIPSWKNKAGTYNTSSKPSKRHVPSKRSRPSHVHTSDSFSEFRGPFRREKSAMTVNDGSFELSARAERLHYFPVKASFSPYEPMPQRNRELPEDQLTEKVRNLEDELYGPQIGTETPRGLDALISRLANVLPGVRLKEKLRALDANTHQRIVDILSMDGNLNARVLNLLRMSEIECLDLAASMTDEEGLNLDARDLLHVFSKPNSFIFLNEINMNGTRLNDSDLQRIHHLPRLARLWISNTGIGNEAIFHLVSLKRSLTELDIAFNPDIDDDAIPALIVLHKLRFLTLLDTHVAMPGLRRFCAAVNQRAHTIELEVARQCEIYIEKLGSKYILQPEAPMISDPQVVSELSTTALKRNLAAHAQYNAEILAEGSKHEMAERLRTLLEVRQADLLVRDVLWKENGGYDEEDTEVF</sequence>
<dbReference type="InterPro" id="IPR032675">
    <property type="entry name" value="LRR_dom_sf"/>
</dbReference>
<gene>
    <name evidence="2" type="ORF">GFSPODELE1_LOCUS10459</name>
</gene>
<proteinExistence type="predicted"/>
<organism evidence="2 3">
    <name type="scientific">Somion occarium</name>
    <dbReference type="NCBI Taxonomy" id="3059160"/>
    <lineage>
        <taxon>Eukaryota</taxon>
        <taxon>Fungi</taxon>
        <taxon>Dikarya</taxon>
        <taxon>Basidiomycota</taxon>
        <taxon>Agaricomycotina</taxon>
        <taxon>Agaricomycetes</taxon>
        <taxon>Polyporales</taxon>
        <taxon>Cerrenaceae</taxon>
        <taxon>Somion</taxon>
    </lineage>
</organism>
<accession>A0ABP1E7C4</accession>
<reference evidence="3" key="1">
    <citation type="submission" date="2024-04" db="EMBL/GenBank/DDBJ databases">
        <authorList>
            <person name="Shaw F."/>
            <person name="Minotto A."/>
        </authorList>
    </citation>
    <scope>NUCLEOTIDE SEQUENCE [LARGE SCALE GENOMIC DNA]</scope>
</reference>
<evidence type="ECO:0000313" key="3">
    <source>
        <dbReference type="Proteomes" id="UP001497453"/>
    </source>
</evidence>
<feature type="region of interest" description="Disordered" evidence="1">
    <location>
        <begin position="48"/>
        <end position="85"/>
    </location>
</feature>
<keyword evidence="3" id="KW-1185">Reference proteome</keyword>
<dbReference type="Proteomes" id="UP001497453">
    <property type="component" value="Chromosome 9"/>
</dbReference>
<dbReference type="SUPFAM" id="SSF52047">
    <property type="entry name" value="RNI-like"/>
    <property type="match status" value="1"/>
</dbReference>